<dbReference type="Proteomes" id="UP001153076">
    <property type="component" value="Unassembled WGS sequence"/>
</dbReference>
<evidence type="ECO:0000313" key="2">
    <source>
        <dbReference type="Proteomes" id="UP001153076"/>
    </source>
</evidence>
<proteinExistence type="predicted"/>
<dbReference type="OrthoDB" id="1746852at2759"/>
<gene>
    <name evidence="1" type="ORF">Cgig2_015823</name>
</gene>
<keyword evidence="2" id="KW-1185">Reference proteome</keyword>
<reference evidence="1" key="1">
    <citation type="submission" date="2022-04" db="EMBL/GenBank/DDBJ databases">
        <title>Carnegiea gigantea Genome sequencing and assembly v2.</title>
        <authorList>
            <person name="Copetti D."/>
            <person name="Sanderson M.J."/>
            <person name="Burquez A."/>
            <person name="Wojciechowski M.F."/>
        </authorList>
    </citation>
    <scope>NUCLEOTIDE SEQUENCE</scope>
    <source>
        <strain evidence="1">SGP5-SGP5p</strain>
        <tissue evidence="1">Aerial part</tissue>
    </source>
</reference>
<name>A0A9Q1KIH5_9CARY</name>
<organism evidence="1 2">
    <name type="scientific">Carnegiea gigantea</name>
    <dbReference type="NCBI Taxonomy" id="171969"/>
    <lineage>
        <taxon>Eukaryota</taxon>
        <taxon>Viridiplantae</taxon>
        <taxon>Streptophyta</taxon>
        <taxon>Embryophyta</taxon>
        <taxon>Tracheophyta</taxon>
        <taxon>Spermatophyta</taxon>
        <taxon>Magnoliopsida</taxon>
        <taxon>eudicotyledons</taxon>
        <taxon>Gunneridae</taxon>
        <taxon>Pentapetalae</taxon>
        <taxon>Caryophyllales</taxon>
        <taxon>Cactineae</taxon>
        <taxon>Cactaceae</taxon>
        <taxon>Cactoideae</taxon>
        <taxon>Echinocereeae</taxon>
        <taxon>Carnegiea</taxon>
    </lineage>
</organism>
<dbReference type="AlphaFoldDB" id="A0A9Q1KIH5"/>
<protein>
    <submittedName>
        <fullName evidence="1">Uncharacterized protein</fullName>
    </submittedName>
</protein>
<accession>A0A9Q1KIH5</accession>
<dbReference type="EMBL" id="JAKOGI010000121">
    <property type="protein sequence ID" value="KAJ8443342.1"/>
    <property type="molecule type" value="Genomic_DNA"/>
</dbReference>
<comment type="caution">
    <text evidence="1">The sequence shown here is derived from an EMBL/GenBank/DDBJ whole genome shotgun (WGS) entry which is preliminary data.</text>
</comment>
<evidence type="ECO:0000313" key="1">
    <source>
        <dbReference type="EMBL" id="KAJ8443342.1"/>
    </source>
</evidence>
<sequence length="257" mass="27751">MCSKCLPWSRHLAVNPTGMIRLPVRFGNKIKSKILEVDFLVVDVPTVYNVILGRPTLHKTRRGGGLRIGLSAILMLLLLKSPDLGFQEVGGPIPSILPLGRRMDKLHLLRVMALNGGPLTLIHVVEPSFLAWAASAPAFPADAVAPINLQLFAAPLVPREEPSQPSAFRNIPHPSSEDLGHGYLFLSHLRGIRSPRSCQVPGLNYVLDKRELGGRVCLDEVGRGPPGDWGGTTGSLGRGPCSFRRSEVLLHGGDAVP</sequence>